<dbReference type="EMBL" id="LKAM01000010">
    <property type="protein sequence ID" value="KUM46732.1"/>
    <property type="molecule type" value="Genomic_DNA"/>
</dbReference>
<sequence length="97" mass="10727">MEIRTFLQLYGRSYRFLPTLLSNNLTSNGSNIEIYLDRLQNLMASYAIIILVCLAGLGLLVGRTSCFLIGKKGSISIRGTGGKPISTFGRELTTYPY</sequence>
<keyword evidence="1" id="KW-0472">Membrane</keyword>
<reference evidence="2" key="1">
    <citation type="journal article" date="2015" name="Genome Biol. Evol.">
        <title>Organellar Genomes of White Spruce (Picea glauca): Assembly and Annotation.</title>
        <authorList>
            <person name="Jackman S.D."/>
            <person name="Warren R.L."/>
            <person name="Gibb E.A."/>
            <person name="Vandervalk B.P."/>
            <person name="Mohamadi H."/>
            <person name="Chu J."/>
            <person name="Raymond A."/>
            <person name="Pleasance S."/>
            <person name="Coope R."/>
            <person name="Wildung M.R."/>
            <person name="Ritland C.E."/>
            <person name="Bousquet J."/>
            <person name="Jones S.J."/>
            <person name="Bohlmann J."/>
            <person name="Birol I."/>
        </authorList>
    </citation>
    <scope>NUCLEOTIDE SEQUENCE [LARGE SCALE GENOMIC DNA]</scope>
    <source>
        <tissue evidence="2">Flushing bud</tissue>
    </source>
</reference>
<dbReference type="AlphaFoldDB" id="A0A117NGG9"/>
<keyword evidence="1" id="KW-1133">Transmembrane helix</keyword>
<comment type="caution">
    <text evidence="2">The sequence shown here is derived from an EMBL/GenBank/DDBJ whole genome shotgun (WGS) entry which is preliminary data.</text>
</comment>
<organism evidence="2">
    <name type="scientific">Picea glauca</name>
    <name type="common">White spruce</name>
    <name type="synonym">Pinus glauca</name>
    <dbReference type="NCBI Taxonomy" id="3330"/>
    <lineage>
        <taxon>Eukaryota</taxon>
        <taxon>Viridiplantae</taxon>
        <taxon>Streptophyta</taxon>
        <taxon>Embryophyta</taxon>
        <taxon>Tracheophyta</taxon>
        <taxon>Spermatophyta</taxon>
        <taxon>Pinopsida</taxon>
        <taxon>Pinidae</taxon>
        <taxon>Conifers I</taxon>
        <taxon>Pinales</taxon>
        <taxon>Pinaceae</taxon>
        <taxon>Picea</taxon>
    </lineage>
</organism>
<proteinExistence type="predicted"/>
<evidence type="ECO:0000313" key="2">
    <source>
        <dbReference type="EMBL" id="KUM46732.1"/>
    </source>
</evidence>
<accession>A0A117NGG9</accession>
<protein>
    <submittedName>
        <fullName evidence="2">Uncharacterized protein</fullName>
    </submittedName>
</protein>
<keyword evidence="2" id="KW-0496">Mitochondrion</keyword>
<evidence type="ECO:0000256" key="1">
    <source>
        <dbReference type="SAM" id="Phobius"/>
    </source>
</evidence>
<geneLocation type="mitochondrion" evidence="2"/>
<gene>
    <name evidence="2" type="ORF">ABT39_MTgene1412</name>
</gene>
<keyword evidence="1" id="KW-0812">Transmembrane</keyword>
<name>A0A117NGG9_PICGL</name>
<feature type="transmembrane region" description="Helical" evidence="1">
    <location>
        <begin position="43"/>
        <end position="62"/>
    </location>
</feature>